<evidence type="ECO:0000256" key="4">
    <source>
        <dbReference type="ARBA" id="ARBA00022679"/>
    </source>
</evidence>
<dbReference type="Gene3D" id="3.30.565.10">
    <property type="entry name" value="Histidine kinase-like ATPase, C-terminal domain"/>
    <property type="match status" value="1"/>
</dbReference>
<dbReference type="PRINTS" id="PR00344">
    <property type="entry name" value="BCTRLSENSOR"/>
</dbReference>
<feature type="domain" description="Histidine kinase" evidence="8">
    <location>
        <begin position="172"/>
        <end position="401"/>
    </location>
</feature>
<protein>
    <recommendedName>
        <fullName evidence="7">Sensor-like histidine kinase SenX3</fullName>
        <ecNumber evidence="2">2.7.13.3</ecNumber>
    </recommendedName>
</protein>
<sequence length="413" mass="45449">MARWIARIKMFLRGHSRAEAEGGTHDLDQKSQFLLSMLSSSVVVVDADGQVVRSSPDAYRLAIVNQDRIDNPTVQEAVRKAWLSDEVARFSLVTHTPTDIADELTIGGSRVNVDGEQNQDLIDAEGSSSGVSRPNWLKLTVGRISEDLVLVLIDDESESKRFEQTRQGFVEHVSQQLLQPVAALKQLAFGLDTIASEPIDNLSQQRERMEAIAQDAQELSGYSAYLEHTLNDLLLLMRAQEQVEPNADNELDLGEQVEAVIEAAEGKAEQAHVQLNYSGQPGLYLHGDQEQIQAAMRKLVENAIRYSPARGNVTLVAKRSKDANYGMVQVIDRGEGIAKDEQEHVFERFYRGSLQTDSSEVGVGLGLAIAKHVALTHHGSLSLWSAPGQGSTFTLILPLAEEETKETTINSEV</sequence>
<dbReference type="Pfam" id="PF02518">
    <property type="entry name" value="HATPase_c"/>
    <property type="match status" value="1"/>
</dbReference>
<evidence type="ECO:0000256" key="1">
    <source>
        <dbReference type="ARBA" id="ARBA00000085"/>
    </source>
</evidence>
<name>A0ABM8BDS5_9BIFI</name>
<dbReference type="InterPro" id="IPR050351">
    <property type="entry name" value="BphY/WalK/GraS-like"/>
</dbReference>
<reference evidence="9 10" key="1">
    <citation type="journal article" date="2023" name="Microbiol. Spectr.">
        <title>Symbiosis of Carpenter Bees with Uncharacterized Lactic Acid Bacteria Showing NAD Auxotrophy.</title>
        <authorList>
            <person name="Kawasaki S."/>
            <person name="Ozawa K."/>
            <person name="Mori T."/>
            <person name="Yamamoto A."/>
            <person name="Ito M."/>
            <person name="Ohkuma M."/>
            <person name="Sakamoto M."/>
            <person name="Matsutani M."/>
        </authorList>
    </citation>
    <scope>NUCLEOTIDE SEQUENCE [LARGE SCALE GENOMIC DNA]</scope>
    <source>
        <strain evidence="9 10">KimH</strain>
    </source>
</reference>
<keyword evidence="3" id="KW-0597">Phosphoprotein</keyword>
<evidence type="ECO:0000313" key="10">
    <source>
        <dbReference type="Proteomes" id="UP001321748"/>
    </source>
</evidence>
<keyword evidence="4" id="KW-0808">Transferase</keyword>
<evidence type="ECO:0000313" key="9">
    <source>
        <dbReference type="EMBL" id="BDR55059.1"/>
    </source>
</evidence>
<evidence type="ECO:0000256" key="3">
    <source>
        <dbReference type="ARBA" id="ARBA00022553"/>
    </source>
</evidence>
<dbReference type="SMART" id="SM00387">
    <property type="entry name" value="HATPase_c"/>
    <property type="match status" value="1"/>
</dbReference>
<accession>A0ABM8BDS5</accession>
<dbReference type="EC" id="2.7.13.3" evidence="2"/>
<dbReference type="PANTHER" id="PTHR45453">
    <property type="entry name" value="PHOSPHATE REGULON SENSOR PROTEIN PHOR"/>
    <property type="match status" value="1"/>
</dbReference>
<keyword evidence="5" id="KW-0418">Kinase</keyword>
<keyword evidence="6" id="KW-0902">Two-component regulatory system</keyword>
<proteinExistence type="predicted"/>
<dbReference type="InterPro" id="IPR004358">
    <property type="entry name" value="Sig_transdc_His_kin-like_C"/>
</dbReference>
<evidence type="ECO:0000256" key="2">
    <source>
        <dbReference type="ARBA" id="ARBA00012438"/>
    </source>
</evidence>
<dbReference type="PROSITE" id="PS50109">
    <property type="entry name" value="HIS_KIN"/>
    <property type="match status" value="1"/>
</dbReference>
<dbReference type="CDD" id="cd00075">
    <property type="entry name" value="HATPase"/>
    <property type="match status" value="1"/>
</dbReference>
<dbReference type="InterPro" id="IPR003594">
    <property type="entry name" value="HATPase_dom"/>
</dbReference>
<dbReference type="RefSeq" id="WP_317642563.1">
    <property type="nucleotide sequence ID" value="NZ_AP026800.1"/>
</dbReference>
<dbReference type="Proteomes" id="UP001321748">
    <property type="component" value="Chromosome"/>
</dbReference>
<evidence type="ECO:0000256" key="7">
    <source>
        <dbReference type="ARBA" id="ARBA00039401"/>
    </source>
</evidence>
<dbReference type="SUPFAM" id="SSF55874">
    <property type="entry name" value="ATPase domain of HSP90 chaperone/DNA topoisomerase II/histidine kinase"/>
    <property type="match status" value="1"/>
</dbReference>
<organism evidence="9 10">
    <name type="scientific">Bombiscardovia apis</name>
    <dbReference type="NCBI Taxonomy" id="2932182"/>
    <lineage>
        <taxon>Bacteria</taxon>
        <taxon>Bacillati</taxon>
        <taxon>Actinomycetota</taxon>
        <taxon>Actinomycetes</taxon>
        <taxon>Bifidobacteriales</taxon>
        <taxon>Bifidobacteriaceae</taxon>
        <taxon>Bombiscardovia</taxon>
    </lineage>
</organism>
<dbReference type="InterPro" id="IPR005467">
    <property type="entry name" value="His_kinase_dom"/>
</dbReference>
<dbReference type="EMBL" id="AP026800">
    <property type="protein sequence ID" value="BDR55059.1"/>
    <property type="molecule type" value="Genomic_DNA"/>
</dbReference>
<evidence type="ECO:0000256" key="5">
    <source>
        <dbReference type="ARBA" id="ARBA00022777"/>
    </source>
</evidence>
<gene>
    <name evidence="9" type="ORF">KIMH_11700</name>
</gene>
<keyword evidence="10" id="KW-1185">Reference proteome</keyword>
<evidence type="ECO:0000259" key="8">
    <source>
        <dbReference type="PROSITE" id="PS50109"/>
    </source>
</evidence>
<dbReference type="PANTHER" id="PTHR45453:SF1">
    <property type="entry name" value="PHOSPHATE REGULON SENSOR PROTEIN PHOR"/>
    <property type="match status" value="1"/>
</dbReference>
<dbReference type="InterPro" id="IPR036890">
    <property type="entry name" value="HATPase_C_sf"/>
</dbReference>
<comment type="catalytic activity">
    <reaction evidence="1">
        <text>ATP + protein L-histidine = ADP + protein N-phospho-L-histidine.</text>
        <dbReference type="EC" id="2.7.13.3"/>
    </reaction>
</comment>
<evidence type="ECO:0000256" key="6">
    <source>
        <dbReference type="ARBA" id="ARBA00023012"/>
    </source>
</evidence>